<dbReference type="OrthoDB" id="9815193at2"/>
<evidence type="ECO:0000313" key="1">
    <source>
        <dbReference type="EMBL" id="KYG74116.1"/>
    </source>
</evidence>
<protein>
    <submittedName>
        <fullName evidence="1">Uncharacterized protein</fullName>
    </submittedName>
</protein>
<name>A0A150X601_9BACT</name>
<proteinExistence type="predicted"/>
<dbReference type="AlphaFoldDB" id="A0A150X601"/>
<dbReference type="Proteomes" id="UP000075606">
    <property type="component" value="Unassembled WGS sequence"/>
</dbReference>
<accession>A0A150X601</accession>
<comment type="caution">
    <text evidence="1">The sequence shown here is derived from an EMBL/GenBank/DDBJ whole genome shotgun (WGS) entry which is preliminary data.</text>
</comment>
<evidence type="ECO:0000313" key="2">
    <source>
        <dbReference type="Proteomes" id="UP000075606"/>
    </source>
</evidence>
<gene>
    <name evidence="1" type="ORF">AWW68_15795</name>
</gene>
<dbReference type="RefSeq" id="WP_068223593.1">
    <property type="nucleotide sequence ID" value="NZ_CP139724.1"/>
</dbReference>
<dbReference type="STRING" id="333140.AWW68_15795"/>
<dbReference type="EMBL" id="LRPC01000028">
    <property type="protein sequence ID" value="KYG74116.1"/>
    <property type="molecule type" value="Genomic_DNA"/>
</dbReference>
<keyword evidence="2" id="KW-1185">Reference proteome</keyword>
<organism evidence="1 2">
    <name type="scientific">Roseivirga spongicola</name>
    <dbReference type="NCBI Taxonomy" id="333140"/>
    <lineage>
        <taxon>Bacteria</taxon>
        <taxon>Pseudomonadati</taxon>
        <taxon>Bacteroidota</taxon>
        <taxon>Cytophagia</taxon>
        <taxon>Cytophagales</taxon>
        <taxon>Roseivirgaceae</taxon>
        <taxon>Roseivirga</taxon>
    </lineage>
</organism>
<sequence length="298" mass="35037">MSIQMIEGSIDRAVAIVQDHMFKQEMDQSNPDDLKLLKLLQCRENNPDFEIELAQMICGEDDNSFPYRSSYYLTAFFERLNLSFQHDGTTRRYWVEGVLKQLDIRQISHVISKGLFYKKDFKKLPKKHNASVEETYAKAIEEFQQFISESIKANEELDLAHLLNMNVNTDLLFNQETNTKDTELNDLINEAKRRFLHPDDKQIALEKIWDAFERIKTYYGTDKKESSTQLISAIATNLKKEEFETEFLTLTKIGNSYRIRHHETDKKELTDLHQIDYLFFRALTLIDLCLSKIKQNGD</sequence>
<reference evidence="1 2" key="1">
    <citation type="submission" date="2016-01" db="EMBL/GenBank/DDBJ databases">
        <title>Genome sequencing of Roseivirga spongicola UST030701-084.</title>
        <authorList>
            <person name="Selvaratnam C."/>
            <person name="Thevarajoo S."/>
            <person name="Goh K.M."/>
            <person name="Ee R."/>
            <person name="Chan K.-G."/>
            <person name="Chong C.S."/>
        </authorList>
    </citation>
    <scope>NUCLEOTIDE SEQUENCE [LARGE SCALE GENOMIC DNA]</scope>
    <source>
        <strain evidence="1 2">UST030701-084</strain>
    </source>
</reference>